<name>A0A1I3WQG9_9PSEU</name>
<gene>
    <name evidence="3" type="ORF">SAMN05421835_113194</name>
</gene>
<feature type="domain" description="Xaa-Pro dipeptidyl-peptidase C-terminal" evidence="2">
    <location>
        <begin position="300"/>
        <end position="526"/>
    </location>
</feature>
<dbReference type="SUPFAM" id="SSF53474">
    <property type="entry name" value="alpha/beta-Hydrolases"/>
    <property type="match status" value="1"/>
</dbReference>
<dbReference type="InterPro" id="IPR000383">
    <property type="entry name" value="Xaa-Pro-like_dom"/>
</dbReference>
<dbReference type="NCBIfam" id="TIGR00976">
    <property type="entry name" value="CocE_NonD"/>
    <property type="match status" value="1"/>
</dbReference>
<keyword evidence="1" id="KW-0378">Hydrolase</keyword>
<dbReference type="InterPro" id="IPR013736">
    <property type="entry name" value="Xaa-Pro_dipept_C"/>
</dbReference>
<sequence>MSVYEPLATSAPSVDDHGPHFAVEVVQDVRIPSGTPGTTLSADLFLPVAAGLVPALVTVLPYRKDATWGIRDFPTSRWYAERGYACVLVDFRGVGSSDGSQRPPFDPGEADDGVAAVEWAARQPWCNGNVGMWGHSYGAVLALRTASRGPGHLKAILPVMGMLDPERDFAHPGGTRGGLFPVARWGMQTFLNQLLPPLRQYGTAAEQKRWSDRLRNAEPWLLDLARRTPGDPAWRTRVVDARAITTPTYCIGGWQDIFCDGTIRAFEEIDAPKKLLVGPWTHTMPDMSQLAPVDFRALSLRWWEHWLRERDTGLFHEPPVTLYVQGAEPGWRGFDSWPPPGGQVRLATGADTVLRPRPVPEKGEVISVWSPDPTVGTVSSLWALPAEDSVLPLDQHEDDMRSLCCTSEPLERDVLIAGRARLSVGTLPGSPSRPMVARLSEVDADGRSRLITVGLAVATGPVTEVPFTPTCYRVRRGRRLRIALSNGDFPRLWPVSAVNGNTPMHLVKVALTLPAATLGSADVVPLPRPAPDAGPPSTPIHPSWTVSRDIVHSGVKVALGQELVARTPDGKHLLELRHDASASVKRAEPGAALTVASSYARAHLCSGEKILARGELRMTATTVTLSGEVAVDRATIFSRTWEVAVPDSAATQPTPRDGDRDASQ</sequence>
<dbReference type="Gene3D" id="2.60.120.260">
    <property type="entry name" value="Galactose-binding domain-like"/>
    <property type="match status" value="1"/>
</dbReference>
<dbReference type="AlphaFoldDB" id="A0A1I3WQG9"/>
<dbReference type="PANTHER" id="PTHR43056">
    <property type="entry name" value="PEPTIDASE S9 PROLYL OLIGOPEPTIDASE"/>
    <property type="match status" value="1"/>
</dbReference>
<dbReference type="Gene3D" id="1.10.3020.10">
    <property type="entry name" value="alpha-amino acid ester hydrolase ( Helical cap domain)"/>
    <property type="match status" value="1"/>
</dbReference>
<evidence type="ECO:0000313" key="4">
    <source>
        <dbReference type="Proteomes" id="UP000199025"/>
    </source>
</evidence>
<dbReference type="SUPFAM" id="SSF49785">
    <property type="entry name" value="Galactose-binding domain-like"/>
    <property type="match status" value="1"/>
</dbReference>
<evidence type="ECO:0000313" key="3">
    <source>
        <dbReference type="EMBL" id="SFK09768.1"/>
    </source>
</evidence>
<dbReference type="SMART" id="SM00939">
    <property type="entry name" value="PepX_C"/>
    <property type="match status" value="1"/>
</dbReference>
<dbReference type="RefSeq" id="WP_177228817.1">
    <property type="nucleotide sequence ID" value="NZ_FORP01000013.1"/>
</dbReference>
<dbReference type="Pfam" id="PF08530">
    <property type="entry name" value="PepX_C"/>
    <property type="match status" value="1"/>
</dbReference>
<accession>A0A1I3WQG9</accession>
<reference evidence="3 4" key="1">
    <citation type="submission" date="2016-10" db="EMBL/GenBank/DDBJ databases">
        <authorList>
            <person name="de Groot N.N."/>
        </authorList>
    </citation>
    <scope>NUCLEOTIDE SEQUENCE [LARGE SCALE GENOMIC DNA]</scope>
    <source>
        <strain evidence="3 4">DSM 44468</strain>
    </source>
</reference>
<dbReference type="STRING" id="115433.SAMN05421835_113194"/>
<dbReference type="EMBL" id="FORP01000013">
    <property type="protein sequence ID" value="SFK09768.1"/>
    <property type="molecule type" value="Genomic_DNA"/>
</dbReference>
<evidence type="ECO:0000259" key="2">
    <source>
        <dbReference type="SMART" id="SM00939"/>
    </source>
</evidence>
<dbReference type="PANTHER" id="PTHR43056:SF10">
    <property type="entry name" value="COCE_NOND FAMILY, PUTATIVE (AFU_ORTHOLOGUE AFUA_7G00600)-RELATED"/>
    <property type="match status" value="1"/>
</dbReference>
<dbReference type="InterPro" id="IPR008979">
    <property type="entry name" value="Galactose-bd-like_sf"/>
</dbReference>
<dbReference type="Pfam" id="PF02129">
    <property type="entry name" value="Peptidase_S15"/>
    <property type="match status" value="1"/>
</dbReference>
<dbReference type="GO" id="GO:0008239">
    <property type="term" value="F:dipeptidyl-peptidase activity"/>
    <property type="evidence" value="ECO:0007669"/>
    <property type="project" value="InterPro"/>
</dbReference>
<evidence type="ECO:0000256" key="1">
    <source>
        <dbReference type="ARBA" id="ARBA00022801"/>
    </source>
</evidence>
<dbReference type="Gene3D" id="3.40.50.1820">
    <property type="entry name" value="alpha/beta hydrolase"/>
    <property type="match status" value="1"/>
</dbReference>
<proteinExistence type="predicted"/>
<protein>
    <recommendedName>
        <fullName evidence="2">Xaa-Pro dipeptidyl-peptidase C-terminal domain-containing protein</fullName>
    </recommendedName>
</protein>
<keyword evidence="4" id="KW-1185">Reference proteome</keyword>
<organism evidence="3 4">
    <name type="scientific">Amycolatopsis sacchari</name>
    <dbReference type="NCBI Taxonomy" id="115433"/>
    <lineage>
        <taxon>Bacteria</taxon>
        <taxon>Bacillati</taxon>
        <taxon>Actinomycetota</taxon>
        <taxon>Actinomycetes</taxon>
        <taxon>Pseudonocardiales</taxon>
        <taxon>Pseudonocardiaceae</taxon>
        <taxon>Amycolatopsis</taxon>
    </lineage>
</organism>
<dbReference type="InterPro" id="IPR029058">
    <property type="entry name" value="AB_hydrolase_fold"/>
</dbReference>
<dbReference type="InterPro" id="IPR005674">
    <property type="entry name" value="CocE/Ser_esterase"/>
</dbReference>
<dbReference type="Proteomes" id="UP000199025">
    <property type="component" value="Unassembled WGS sequence"/>
</dbReference>
<dbReference type="InterPro" id="IPR050585">
    <property type="entry name" value="Xaa-Pro_dipeptidyl-ppase/CocE"/>
</dbReference>